<name>A0A060DUL4_9PROT</name>
<evidence type="ECO:0000313" key="2">
    <source>
        <dbReference type="EMBL" id="AIB14639.1"/>
    </source>
</evidence>
<evidence type="ECO:0000256" key="1">
    <source>
        <dbReference type="SAM" id="MobiDB-lite"/>
    </source>
</evidence>
<proteinExistence type="predicted"/>
<feature type="region of interest" description="Disordered" evidence="1">
    <location>
        <begin position="1"/>
        <end position="76"/>
    </location>
</feature>
<reference evidence="2 3" key="1">
    <citation type="journal article" date="2014" name="Genome Announc.">
        <title>Complete Genome Sequence of the Model Rhizosphere Strain Azospirillum brasilense Az39, Successfully Applied in Agriculture.</title>
        <authorList>
            <person name="Rivera D."/>
            <person name="Revale S."/>
            <person name="Molina R."/>
            <person name="Gualpa J."/>
            <person name="Puente M."/>
            <person name="Maroniche G."/>
            <person name="Paris G."/>
            <person name="Baker D."/>
            <person name="Clavijo B."/>
            <person name="McLay K."/>
            <person name="Spaepen S."/>
            <person name="Perticari A."/>
            <person name="Vazquez M."/>
            <person name="Wisniewski-Dye F."/>
            <person name="Watkins C."/>
            <person name="Martinez-Abarca F."/>
            <person name="Vanderleyden J."/>
            <person name="Cassan F."/>
        </authorList>
    </citation>
    <scope>NUCLEOTIDE SEQUENCE [LARGE SCALE GENOMIC DNA]</scope>
    <source>
        <strain evidence="2 3">Az39</strain>
        <plasmid evidence="2">AbAZ39_p1</plasmid>
    </source>
</reference>
<accession>A0A060DUL4</accession>
<dbReference type="Proteomes" id="UP000027186">
    <property type="component" value="Plasmid AbAZ39_p1"/>
</dbReference>
<dbReference type="KEGG" id="abq:ABAZ39_22320"/>
<sequence>MEVFMPAQQDNGNPKPSVIDLVTDPEKFDQWQRQRERDEASSDGGRNRDDGRDDGRDGDRGGEPDRGRSDAPGGRD</sequence>
<feature type="compositionally biased region" description="Basic and acidic residues" evidence="1">
    <location>
        <begin position="24"/>
        <end position="76"/>
    </location>
</feature>
<organism evidence="2 3">
    <name type="scientific">Azospirillum argentinense</name>
    <dbReference type="NCBI Taxonomy" id="2970906"/>
    <lineage>
        <taxon>Bacteria</taxon>
        <taxon>Pseudomonadati</taxon>
        <taxon>Pseudomonadota</taxon>
        <taxon>Alphaproteobacteria</taxon>
        <taxon>Rhodospirillales</taxon>
        <taxon>Azospirillaceae</taxon>
        <taxon>Azospirillum</taxon>
    </lineage>
</organism>
<gene>
    <name evidence="2" type="ORF">ABAZ39_22320</name>
</gene>
<geneLocation type="plasmid" evidence="2 3">
    <name>AbAZ39_p1</name>
</geneLocation>
<protein>
    <submittedName>
        <fullName evidence="2">Uncharacterized protein</fullName>
    </submittedName>
</protein>
<dbReference type="AlphaFoldDB" id="A0A060DUL4"/>
<evidence type="ECO:0000313" key="3">
    <source>
        <dbReference type="Proteomes" id="UP000027186"/>
    </source>
</evidence>
<dbReference type="EMBL" id="CP007794">
    <property type="protein sequence ID" value="AIB14639.1"/>
    <property type="molecule type" value="Genomic_DNA"/>
</dbReference>
<keyword evidence="2" id="KW-0614">Plasmid</keyword>